<sequence length="101" mass="11892">MKLTFGEYQVTTDPLNYKLEQRVPRTDEQGKPLQDQYILRFVGYYPTFERLCDALLDHDLRVSDAENLAEMMEVILEVKREITSVTSEIKLRAYKDVEINC</sequence>
<organism evidence="1 2">
    <name type="scientific">Jeotgalibacillus malaysiensis</name>
    <dbReference type="NCBI Taxonomy" id="1508404"/>
    <lineage>
        <taxon>Bacteria</taxon>
        <taxon>Bacillati</taxon>
        <taxon>Bacillota</taxon>
        <taxon>Bacilli</taxon>
        <taxon>Bacillales</taxon>
        <taxon>Caryophanaceae</taxon>
        <taxon>Jeotgalibacillus</taxon>
    </lineage>
</organism>
<protein>
    <submittedName>
        <fullName evidence="1">Uncharacterized protein</fullName>
    </submittedName>
</protein>
<dbReference type="OrthoDB" id="6497534at2"/>
<dbReference type="AlphaFoldDB" id="A0A0B5AS88"/>
<gene>
    <name evidence="1" type="ORF">JMA_22350</name>
</gene>
<keyword evidence="2" id="KW-1185">Reference proteome</keyword>
<name>A0A0B5AS88_9BACL</name>
<dbReference type="KEGG" id="jeo:JMA_22350"/>
<dbReference type="HOGENOM" id="CLU_167496_0_0_9"/>
<proteinExistence type="predicted"/>
<evidence type="ECO:0000313" key="2">
    <source>
        <dbReference type="Proteomes" id="UP000031449"/>
    </source>
</evidence>
<dbReference type="STRING" id="1508404.JMA_22350"/>
<evidence type="ECO:0000313" key="1">
    <source>
        <dbReference type="EMBL" id="AJD91552.1"/>
    </source>
</evidence>
<dbReference type="EMBL" id="CP009416">
    <property type="protein sequence ID" value="AJD91552.1"/>
    <property type="molecule type" value="Genomic_DNA"/>
</dbReference>
<reference evidence="1 2" key="1">
    <citation type="submission" date="2014-08" db="EMBL/GenBank/DDBJ databases">
        <title>Complete genome of a marine bacteria Jeotgalibacillus malaysiensis.</title>
        <authorList>
            <person name="Yaakop A.S."/>
            <person name="Chan K.-G."/>
            <person name="Goh K.M."/>
        </authorList>
    </citation>
    <scope>NUCLEOTIDE SEQUENCE [LARGE SCALE GENOMIC DNA]</scope>
    <source>
        <strain evidence="1 2">D5</strain>
    </source>
</reference>
<accession>A0A0B5AS88</accession>
<dbReference type="Proteomes" id="UP000031449">
    <property type="component" value="Chromosome"/>
</dbReference>
<dbReference type="BioCyc" id="JESP1508404:G14D9-11490-MONOMER"/>